<comment type="subcellular location">
    <subcellularLocation>
        <location evidence="3 24">Mitochondrion inner membrane</location>
        <topology evidence="3 24">Multi-pass membrane protein</topology>
    </subcellularLocation>
</comment>
<feature type="transmembrane region" description="Helical" evidence="25">
    <location>
        <begin position="450"/>
        <end position="473"/>
    </location>
</feature>
<evidence type="ECO:0000256" key="2">
    <source>
        <dbReference type="ARBA" id="ARBA00001971"/>
    </source>
</evidence>
<dbReference type="FunFam" id="1.20.210.10:FF:000001">
    <property type="entry name" value="Cytochrome c oxidase subunit 1"/>
    <property type="match status" value="1"/>
</dbReference>
<keyword evidence="22 24" id="KW-0472">Membrane</keyword>
<evidence type="ECO:0000256" key="12">
    <source>
        <dbReference type="ARBA" id="ARBA00022692"/>
    </source>
</evidence>
<dbReference type="PANTHER" id="PTHR10422">
    <property type="entry name" value="CYTOCHROME C OXIDASE SUBUNIT 1"/>
    <property type="match status" value="1"/>
</dbReference>
<dbReference type="PANTHER" id="PTHR10422:SF18">
    <property type="entry name" value="CYTOCHROME C OXIDASE SUBUNIT 1"/>
    <property type="match status" value="1"/>
</dbReference>
<comment type="pathway">
    <text evidence="4 24">Energy metabolism; oxidative phosphorylation.</text>
</comment>
<evidence type="ECO:0000256" key="4">
    <source>
        <dbReference type="ARBA" id="ARBA00004673"/>
    </source>
</evidence>
<dbReference type="InterPro" id="IPR023616">
    <property type="entry name" value="Cyt_c_oxase-like_su1_dom"/>
</dbReference>
<evidence type="ECO:0000256" key="10">
    <source>
        <dbReference type="ARBA" id="ARBA00022617"/>
    </source>
</evidence>
<evidence type="ECO:0000256" key="14">
    <source>
        <dbReference type="ARBA" id="ARBA00022792"/>
    </source>
</evidence>
<evidence type="ECO:0000256" key="22">
    <source>
        <dbReference type="ARBA" id="ARBA00023136"/>
    </source>
</evidence>
<protein>
    <recommendedName>
        <fullName evidence="8 24">Cytochrome c oxidase subunit 1</fullName>
        <ecNumber evidence="7 24">7.1.1.9</ecNumber>
    </recommendedName>
</protein>
<dbReference type="InterPro" id="IPR023615">
    <property type="entry name" value="Cyt_c_Oxase_su1_BS"/>
</dbReference>
<evidence type="ECO:0000256" key="8">
    <source>
        <dbReference type="ARBA" id="ARBA00015947"/>
    </source>
</evidence>
<keyword evidence="21 24" id="KW-0496">Mitochondrion</keyword>
<geneLocation type="mitochondrion" evidence="27"/>
<dbReference type="CDD" id="cd01663">
    <property type="entry name" value="Cyt_c_Oxidase_I"/>
    <property type="match status" value="1"/>
</dbReference>
<evidence type="ECO:0000313" key="27">
    <source>
        <dbReference type="EMBL" id="QIB22709.1"/>
    </source>
</evidence>
<evidence type="ECO:0000256" key="18">
    <source>
        <dbReference type="ARBA" id="ARBA00022989"/>
    </source>
</evidence>
<feature type="transmembrane region" description="Helical" evidence="25">
    <location>
        <begin position="53"/>
        <end position="75"/>
    </location>
</feature>
<dbReference type="GO" id="GO:0005743">
    <property type="term" value="C:mitochondrial inner membrane"/>
    <property type="evidence" value="ECO:0007669"/>
    <property type="project" value="UniProtKB-SubCell"/>
</dbReference>
<evidence type="ECO:0000256" key="17">
    <source>
        <dbReference type="ARBA" id="ARBA00022982"/>
    </source>
</evidence>
<feature type="domain" description="Cytochrome oxidase subunit I profile" evidence="26">
    <location>
        <begin position="1"/>
        <end position="512"/>
    </location>
</feature>
<evidence type="ECO:0000256" key="15">
    <source>
        <dbReference type="ARBA" id="ARBA00022842"/>
    </source>
</evidence>
<feature type="transmembrane region" description="Helical" evidence="25">
    <location>
        <begin position="338"/>
        <end position="359"/>
    </location>
</feature>
<keyword evidence="12 24" id="KW-0812">Transmembrane</keyword>
<proteinExistence type="inferred from homology"/>
<comment type="catalytic activity">
    <reaction evidence="23">
        <text>4 Fe(II)-[cytochrome c] + O2 + 8 H(+)(in) = 4 Fe(III)-[cytochrome c] + 2 H2O + 4 H(+)(out)</text>
        <dbReference type="Rhea" id="RHEA:11436"/>
        <dbReference type="Rhea" id="RHEA-COMP:10350"/>
        <dbReference type="Rhea" id="RHEA-COMP:14399"/>
        <dbReference type="ChEBI" id="CHEBI:15377"/>
        <dbReference type="ChEBI" id="CHEBI:15378"/>
        <dbReference type="ChEBI" id="CHEBI:15379"/>
        <dbReference type="ChEBI" id="CHEBI:29033"/>
        <dbReference type="ChEBI" id="CHEBI:29034"/>
        <dbReference type="EC" id="7.1.1.9"/>
    </reaction>
    <physiologicalReaction direction="left-to-right" evidence="23">
        <dbReference type="Rhea" id="RHEA:11437"/>
    </physiologicalReaction>
</comment>
<evidence type="ECO:0000256" key="3">
    <source>
        <dbReference type="ARBA" id="ARBA00004448"/>
    </source>
</evidence>
<keyword evidence="11 24" id="KW-0679">Respiratory chain</keyword>
<comment type="similarity">
    <text evidence="5 24">Belongs to the heme-copper respiratory oxidase family.</text>
</comment>
<evidence type="ECO:0000256" key="20">
    <source>
        <dbReference type="ARBA" id="ARBA00023008"/>
    </source>
</evidence>
<dbReference type="GO" id="GO:0015990">
    <property type="term" value="P:electron transport coupled proton transport"/>
    <property type="evidence" value="ECO:0007669"/>
    <property type="project" value="TreeGrafter"/>
</dbReference>
<dbReference type="InterPro" id="IPR033944">
    <property type="entry name" value="Cyt_c_oxase_su1_dom"/>
</dbReference>
<dbReference type="EC" id="7.1.1.9" evidence="7 24"/>
<dbReference type="PROSITE" id="PS00077">
    <property type="entry name" value="COX1_CUB"/>
    <property type="match status" value="1"/>
</dbReference>
<dbReference type="GO" id="GO:0004129">
    <property type="term" value="F:cytochrome-c oxidase activity"/>
    <property type="evidence" value="ECO:0007669"/>
    <property type="project" value="UniProtKB-EC"/>
</dbReference>
<dbReference type="AlphaFoldDB" id="A0A6C0TMX4"/>
<keyword evidence="18 25" id="KW-1133">Transmembrane helix</keyword>
<dbReference type="InterPro" id="IPR036927">
    <property type="entry name" value="Cyt_c_oxase-like_su1_sf"/>
</dbReference>
<evidence type="ECO:0000259" key="26">
    <source>
        <dbReference type="PROSITE" id="PS50855"/>
    </source>
</evidence>
<organism evidence="27">
    <name type="scientific">Calliptamus barbarus</name>
    <name type="common">Short-horned grasshopper</name>
    <name type="synonym">Acridium barbarum</name>
    <dbReference type="NCBI Taxonomy" id="370330"/>
    <lineage>
        <taxon>Eukaryota</taxon>
        <taxon>Metazoa</taxon>
        <taxon>Ecdysozoa</taxon>
        <taxon>Arthropoda</taxon>
        <taxon>Hexapoda</taxon>
        <taxon>Insecta</taxon>
        <taxon>Pterygota</taxon>
        <taxon>Neoptera</taxon>
        <taxon>Polyneoptera</taxon>
        <taxon>Orthoptera</taxon>
        <taxon>Caelifera</taxon>
        <taxon>Acrididea</taxon>
        <taxon>Acridomorpha</taxon>
        <taxon>Acridoidea</taxon>
        <taxon>Acrididae</taxon>
        <taxon>Calliptaminae</taxon>
        <taxon>Calliptamus</taxon>
    </lineage>
</organism>
<name>A0A6C0TMX4_CALBC</name>
<accession>A0A6C0TMX4</accession>
<evidence type="ECO:0000256" key="11">
    <source>
        <dbReference type="ARBA" id="ARBA00022660"/>
    </source>
</evidence>
<feature type="transmembrane region" description="Helical" evidence="25">
    <location>
        <begin position="412"/>
        <end position="430"/>
    </location>
</feature>
<keyword evidence="13 24" id="KW-0479">Metal-binding</keyword>
<keyword evidence="15" id="KW-0460">Magnesium</keyword>
<feature type="transmembrane region" description="Helical" evidence="25">
    <location>
        <begin position="148"/>
        <end position="171"/>
    </location>
</feature>
<dbReference type="EMBL" id="MN866973">
    <property type="protein sequence ID" value="QIB22709.1"/>
    <property type="molecule type" value="Genomic_DNA"/>
</dbReference>
<dbReference type="UniPathway" id="UPA00705"/>
<evidence type="ECO:0000256" key="13">
    <source>
        <dbReference type="ARBA" id="ARBA00022723"/>
    </source>
</evidence>
<feature type="transmembrane region" description="Helical" evidence="25">
    <location>
        <begin position="20"/>
        <end position="41"/>
    </location>
</feature>
<feature type="transmembrane region" description="Helical" evidence="25">
    <location>
        <begin position="183"/>
        <end position="210"/>
    </location>
</feature>
<keyword evidence="19 24" id="KW-0408">Iron</keyword>
<dbReference type="GO" id="GO:0045277">
    <property type="term" value="C:respiratory chain complex IV"/>
    <property type="evidence" value="ECO:0007669"/>
    <property type="project" value="InterPro"/>
</dbReference>
<dbReference type="GO" id="GO:0020037">
    <property type="term" value="F:heme binding"/>
    <property type="evidence" value="ECO:0007669"/>
    <property type="project" value="InterPro"/>
</dbReference>
<dbReference type="PRINTS" id="PR01165">
    <property type="entry name" value="CYCOXIDASEI"/>
</dbReference>
<evidence type="ECO:0000256" key="1">
    <source>
        <dbReference type="ARBA" id="ARBA00001935"/>
    </source>
</evidence>
<keyword evidence="9 24" id="KW-0813">Transport</keyword>
<feature type="transmembrane region" description="Helical" evidence="25">
    <location>
        <begin position="379"/>
        <end position="400"/>
    </location>
</feature>
<feature type="transmembrane region" description="Helical" evidence="25">
    <location>
        <begin position="271"/>
        <end position="291"/>
    </location>
</feature>
<evidence type="ECO:0000256" key="21">
    <source>
        <dbReference type="ARBA" id="ARBA00023128"/>
    </source>
</evidence>
<feature type="transmembrane region" description="Helical" evidence="25">
    <location>
        <begin position="303"/>
        <end position="326"/>
    </location>
</feature>
<dbReference type="PROSITE" id="PS50855">
    <property type="entry name" value="COX1"/>
    <property type="match status" value="1"/>
</dbReference>
<gene>
    <name evidence="27" type="primary">COI</name>
</gene>
<dbReference type="InterPro" id="IPR000883">
    <property type="entry name" value="Cyt_C_Oxase_1"/>
</dbReference>
<evidence type="ECO:0000256" key="5">
    <source>
        <dbReference type="ARBA" id="ARBA00009578"/>
    </source>
</evidence>
<evidence type="ECO:0000256" key="19">
    <source>
        <dbReference type="ARBA" id="ARBA00023004"/>
    </source>
</evidence>
<feature type="transmembrane region" description="Helical" evidence="25">
    <location>
        <begin position="243"/>
        <end position="259"/>
    </location>
</feature>
<comment type="subunit">
    <text evidence="6">Component of the cytochrome c oxidase (complex IV, CIV), a multisubunit enzyme composed of a catalytic core of 3 subunits and several supernumerary subunits. The complex exists as a monomer or a dimer and forms supercomplexes (SCs) in the inner mitochondrial membrane with ubiquinol-cytochrome c oxidoreductase (cytochrome b-c1 complex, complex III, CIII).</text>
</comment>
<evidence type="ECO:0000256" key="16">
    <source>
        <dbReference type="ARBA" id="ARBA00022967"/>
    </source>
</evidence>
<evidence type="ECO:0000256" key="7">
    <source>
        <dbReference type="ARBA" id="ARBA00012949"/>
    </source>
</evidence>
<reference evidence="27" key="1">
    <citation type="journal article" date="2019" name="Ying Yong Kun Chong Xue Bao">
        <title>Genetic diversity and genetic differentiation of Calliptamus barbarus in Sino-Kazakh border areas.</title>
        <authorList>
            <person name="Mai J.-W."/>
            <person name="Xu Y."/>
            <person name="Shi Y."/>
            <person name="Wang T.-X."/>
            <person name="Jashenko R."/>
            <person name="Zhao W."/>
            <person name="Wang H."/>
            <person name="Ji R."/>
        </authorList>
    </citation>
    <scope>NUCLEOTIDE SEQUENCE</scope>
</reference>
<evidence type="ECO:0000256" key="6">
    <source>
        <dbReference type="ARBA" id="ARBA00011164"/>
    </source>
</evidence>
<dbReference type="Pfam" id="PF00115">
    <property type="entry name" value="COX1"/>
    <property type="match status" value="1"/>
</dbReference>
<comment type="cofactor">
    <cofactor evidence="1">
        <name>Cu cation</name>
        <dbReference type="ChEBI" id="CHEBI:23378"/>
    </cofactor>
</comment>
<keyword evidence="20 24" id="KW-0186">Copper</keyword>
<keyword evidence="10 24" id="KW-0349">Heme</keyword>
<comment type="cofactor">
    <cofactor evidence="2">
        <name>heme</name>
        <dbReference type="ChEBI" id="CHEBI:30413"/>
    </cofactor>
</comment>
<dbReference type="Gene3D" id="1.20.210.10">
    <property type="entry name" value="Cytochrome c oxidase-like, subunit I domain"/>
    <property type="match status" value="1"/>
</dbReference>
<comment type="function">
    <text evidence="24">Component of the cytochrome c oxidase, the last enzyme in the mitochondrial electron transport chain which drives oxidative phosphorylation. The respiratory chain contains 3 multisubunit complexes succinate dehydrogenase (complex II, CII), ubiquinol-cytochrome c oxidoreductase (cytochrome b-c1 complex, complex III, CIII) and cytochrome c oxidase (complex IV, CIV), that cooperate to transfer electrons derived from NADH and succinate to molecular oxygen, creating an electrochemical gradient over the inner membrane that drives transmembrane transport and the ATP synthase. Cytochrome c oxidase is the component of the respiratory chain that catalyzes the reduction of oxygen to water. Electrons originating from reduced cytochrome c in the intermembrane space (IMS) are transferred via the dinuclear copper A center (CU(A)) of subunit 2 and heme A of subunit 1 to the active site in subunit 1, a binuclear center (BNC) formed by heme A3 and copper B (CU(B)). The BNC reduces molecular oxygen to 2 water molecules using 4 electrons from cytochrome c in the IMS and 4 protons from the mitochondrial matrix.</text>
</comment>
<keyword evidence="16" id="KW-1278">Translocase</keyword>
<keyword evidence="17 24" id="KW-0249">Electron transport</keyword>
<dbReference type="GO" id="GO:0046872">
    <property type="term" value="F:metal ion binding"/>
    <property type="evidence" value="ECO:0007669"/>
    <property type="project" value="UniProtKB-KW"/>
</dbReference>
<sequence length="513" mass="56404">MLPQKWLFSTNHKDIGTLYFLFGAWAGMVGTSMSMLIRAELGQPGSLIGDDQIYNVIITAHAFVMIFFMVMPIMIGGFGNWLVPLMIGAPDMAFPRMNNMSFWLLPPSLTLLLTSSMVDNGAGTGWTVYPPLAGAIAHGGASVDLAIFSLHLAGVSSILGAVNFITTAINMRSESMTLDQTPLFVWSVAITALLLLLSLPVLAGAITMLLTDRNLNTSFFDPAGGGDPILYQHLFWFFGHPEVYILILPGFGIISHIVCQESGKIESFGTLGMIYAMLSIGLMGFIVWAHHMFTVGMDVDTRAYFTSATMIIAVPTGIKVFSWLATLYGTKFKFNPPLLWALGFIFLFTIGGLTGLVLANSSLDIVLHDTYYVVAHFHYVLSMGAVFAIMGGIIQWYPLFTGLTMNSTWLKIQFTIMFIGVNLTFFPQHFLGLAGMPRRYSDYPDAYTSWNVISSIGSTISIVGIIMFIVIMWESMVTNRVIMFSANMSSSTEWLQNNPPAEHSYSELPLISS</sequence>
<evidence type="ECO:0000256" key="23">
    <source>
        <dbReference type="ARBA" id="ARBA00049512"/>
    </source>
</evidence>
<dbReference type="SUPFAM" id="SSF81442">
    <property type="entry name" value="Cytochrome c oxidase subunit I-like"/>
    <property type="match status" value="1"/>
</dbReference>
<evidence type="ECO:0000256" key="24">
    <source>
        <dbReference type="RuleBase" id="RU000369"/>
    </source>
</evidence>
<dbReference type="GO" id="GO:0006123">
    <property type="term" value="P:mitochondrial electron transport, cytochrome c to oxygen"/>
    <property type="evidence" value="ECO:0007669"/>
    <property type="project" value="TreeGrafter"/>
</dbReference>
<evidence type="ECO:0000256" key="9">
    <source>
        <dbReference type="ARBA" id="ARBA00022448"/>
    </source>
</evidence>
<keyword evidence="14 24" id="KW-0999">Mitochondrion inner membrane</keyword>
<evidence type="ECO:0000256" key="25">
    <source>
        <dbReference type="SAM" id="Phobius"/>
    </source>
</evidence>